<dbReference type="EC" id="5.1.99.5" evidence="2"/>
<dbReference type="InterPro" id="IPR053714">
    <property type="entry name" value="Iso_Racemase_Enz_sf"/>
</dbReference>
<dbReference type="Proteomes" id="UP000656319">
    <property type="component" value="Unassembled WGS sequence"/>
</dbReference>
<evidence type="ECO:0000313" key="2">
    <source>
        <dbReference type="EMBL" id="CAD6533858.1"/>
    </source>
</evidence>
<reference evidence="2 3" key="1">
    <citation type="submission" date="2020-10" db="EMBL/GenBank/DDBJ databases">
        <authorList>
            <person name="Peeters C."/>
        </authorList>
    </citation>
    <scope>NUCLEOTIDE SEQUENCE [LARGE SCALE GENOMIC DNA]</scope>
    <source>
        <strain evidence="2 3">LMG 27952</strain>
    </source>
</reference>
<evidence type="ECO:0000313" key="3">
    <source>
        <dbReference type="Proteomes" id="UP000656319"/>
    </source>
</evidence>
<gene>
    <name evidence="2" type="primary">hyuE</name>
    <name evidence="2" type="ORF">LMG27952_02839</name>
</gene>
<dbReference type="GO" id="GO:0036348">
    <property type="term" value="F:hydantoin racemase activity"/>
    <property type="evidence" value="ECO:0007669"/>
    <property type="project" value="UniProtKB-EC"/>
</dbReference>
<keyword evidence="3" id="KW-1185">Reference proteome</keyword>
<dbReference type="InterPro" id="IPR052186">
    <property type="entry name" value="Hydantoin_racemase-like"/>
</dbReference>
<evidence type="ECO:0000256" key="1">
    <source>
        <dbReference type="ARBA" id="ARBA00038414"/>
    </source>
</evidence>
<name>A0ABM8NMV8_9BURK</name>
<dbReference type="InterPro" id="IPR015942">
    <property type="entry name" value="Asp/Glu/hydantoin_racemase"/>
</dbReference>
<protein>
    <submittedName>
        <fullName evidence="2">Hydantoin racemase</fullName>
        <ecNumber evidence="2">5.1.99.5</ecNumber>
    </submittedName>
</protein>
<dbReference type="PANTHER" id="PTHR28047:SF5">
    <property type="entry name" value="PROTEIN DCG1"/>
    <property type="match status" value="1"/>
</dbReference>
<dbReference type="PANTHER" id="PTHR28047">
    <property type="entry name" value="PROTEIN DCG1"/>
    <property type="match status" value="1"/>
</dbReference>
<comment type="similarity">
    <text evidence="1">Belongs to the HyuE racemase family.</text>
</comment>
<dbReference type="Gene3D" id="3.40.50.12500">
    <property type="match status" value="1"/>
</dbReference>
<keyword evidence="2" id="KW-0413">Isomerase</keyword>
<dbReference type="EMBL" id="CAJHCQ010000006">
    <property type="protein sequence ID" value="CAD6533858.1"/>
    <property type="molecule type" value="Genomic_DNA"/>
</dbReference>
<proteinExistence type="inferred from homology"/>
<organism evidence="2 3">
    <name type="scientific">Paraburkholderia hiiakae</name>
    <dbReference type="NCBI Taxonomy" id="1081782"/>
    <lineage>
        <taxon>Bacteria</taxon>
        <taxon>Pseudomonadati</taxon>
        <taxon>Pseudomonadota</taxon>
        <taxon>Betaproteobacteria</taxon>
        <taxon>Burkholderiales</taxon>
        <taxon>Burkholderiaceae</taxon>
        <taxon>Paraburkholderia</taxon>
    </lineage>
</organism>
<dbReference type="Pfam" id="PF01177">
    <property type="entry name" value="Asp_Glu_race"/>
    <property type="match status" value="1"/>
</dbReference>
<comment type="caution">
    <text evidence="2">The sequence shown here is derived from an EMBL/GenBank/DDBJ whole genome shotgun (WGS) entry which is preliminary data.</text>
</comment>
<dbReference type="RefSeq" id="WP_201696554.1">
    <property type="nucleotide sequence ID" value="NZ_CAJHCQ010000006.1"/>
</dbReference>
<sequence>MGIRIWHQSFTVLSDLGAYNDALNAHFRVIARPDTEIVLHGMAPGTYRSHYPGDDIKYATLQYLHGLQFLAAGVRAESEGFDAYAISTLPEPALRETRAALDIPVVGYGESAMLRACQLGRRFGVLVFISELAELVAENARRHGLAERFAGARYVGFRFADVLEAFDDPTRLIEIFRASARRLIQHGAEVIIAGEAPLNVLLARNGVREVDGVPIVDSLAAWVKDAEALVDLRRAGGSGACRRGYFSGRPEKARLREVLAFYGLDSLPSS</sequence>
<accession>A0ABM8NMV8</accession>